<proteinExistence type="predicted"/>
<name>A0AAV1HIR8_XYRNO</name>
<gene>
    <name evidence="1" type="ORF">XNOV1_A011257</name>
</gene>
<protein>
    <submittedName>
        <fullName evidence="1">Zinc finger protein 236-like</fullName>
    </submittedName>
</protein>
<dbReference type="AlphaFoldDB" id="A0AAV1HIR8"/>
<evidence type="ECO:0000313" key="1">
    <source>
        <dbReference type="EMBL" id="CAJ1084272.1"/>
    </source>
</evidence>
<sequence length="125" mass="14513">MPKKRSKSSENRTLRALIDEQLQTAAERIFLMLKERRDAETERLQERLTELITAAVERILIGYRASRAAGGETEVPGESSDTGFIESRSRLDWIQNRTEFWWSSDQVLIKSKTPESESRKRSDRV</sequence>
<keyword evidence="2" id="KW-1185">Reference proteome</keyword>
<dbReference type="EMBL" id="OY660884">
    <property type="protein sequence ID" value="CAJ1084272.1"/>
    <property type="molecule type" value="Genomic_DNA"/>
</dbReference>
<accession>A0AAV1HIR8</accession>
<reference evidence="1" key="1">
    <citation type="submission" date="2023-08" db="EMBL/GenBank/DDBJ databases">
        <authorList>
            <person name="Alioto T."/>
            <person name="Alioto T."/>
            <person name="Gomez Garrido J."/>
        </authorList>
    </citation>
    <scope>NUCLEOTIDE SEQUENCE</scope>
</reference>
<organism evidence="1 2">
    <name type="scientific">Xyrichtys novacula</name>
    <name type="common">Pearly razorfish</name>
    <name type="synonym">Hemipteronotus novacula</name>
    <dbReference type="NCBI Taxonomy" id="13765"/>
    <lineage>
        <taxon>Eukaryota</taxon>
        <taxon>Metazoa</taxon>
        <taxon>Chordata</taxon>
        <taxon>Craniata</taxon>
        <taxon>Vertebrata</taxon>
        <taxon>Euteleostomi</taxon>
        <taxon>Actinopterygii</taxon>
        <taxon>Neopterygii</taxon>
        <taxon>Teleostei</taxon>
        <taxon>Neoteleostei</taxon>
        <taxon>Acanthomorphata</taxon>
        <taxon>Eupercaria</taxon>
        <taxon>Labriformes</taxon>
        <taxon>Labridae</taxon>
        <taxon>Xyrichtys</taxon>
    </lineage>
</organism>
<evidence type="ECO:0000313" key="2">
    <source>
        <dbReference type="Proteomes" id="UP001178508"/>
    </source>
</evidence>
<dbReference type="Proteomes" id="UP001178508">
    <property type="component" value="Chromosome 21"/>
</dbReference>